<keyword evidence="4" id="KW-1185">Reference proteome</keyword>
<proteinExistence type="predicted"/>
<reference evidence="4" key="1">
    <citation type="journal article" date="2010" name="Genome Biol.">
        <title>Genome sequence of the necrotrophic plant pathogen Pythium ultimum reveals original pathogenicity mechanisms and effector repertoire.</title>
        <authorList>
            <person name="Levesque C.A."/>
            <person name="Brouwer H."/>
            <person name="Cano L."/>
            <person name="Hamilton J.P."/>
            <person name="Holt C."/>
            <person name="Huitema E."/>
            <person name="Raffaele S."/>
            <person name="Robideau G.P."/>
            <person name="Thines M."/>
            <person name="Win J."/>
            <person name="Zerillo M.M."/>
            <person name="Beakes G.W."/>
            <person name="Boore J.L."/>
            <person name="Busam D."/>
            <person name="Dumas B."/>
            <person name="Ferriera S."/>
            <person name="Fuerstenberg S.I."/>
            <person name="Gachon C.M."/>
            <person name="Gaulin E."/>
            <person name="Govers F."/>
            <person name="Grenville-Briggs L."/>
            <person name="Horner N."/>
            <person name="Hostetler J."/>
            <person name="Jiang R.H."/>
            <person name="Johnson J."/>
            <person name="Krajaejun T."/>
            <person name="Lin H."/>
            <person name="Meijer H.J."/>
            <person name="Moore B."/>
            <person name="Morris P."/>
            <person name="Phuntmart V."/>
            <person name="Puiu D."/>
            <person name="Shetty J."/>
            <person name="Stajich J.E."/>
            <person name="Tripathy S."/>
            <person name="Wawra S."/>
            <person name="van West P."/>
            <person name="Whitty B.R."/>
            <person name="Coutinho P.M."/>
            <person name="Henrissat B."/>
            <person name="Martin F."/>
            <person name="Thomas P.D."/>
            <person name="Tyler B.M."/>
            <person name="De Vries R.P."/>
            <person name="Kamoun S."/>
            <person name="Yandell M."/>
            <person name="Tisserat N."/>
            <person name="Buell C.R."/>
        </authorList>
    </citation>
    <scope>NUCLEOTIDE SEQUENCE</scope>
    <source>
        <strain evidence="4">DAOM:BR144</strain>
    </source>
</reference>
<feature type="coiled-coil region" evidence="1">
    <location>
        <begin position="1947"/>
        <end position="2007"/>
    </location>
</feature>
<sequence>MASKKAKKKKGEARELEEEALVEWLSRGLTLTDFTMEKMLKLWMEEDGNEDEDGEDALADKQELVQSFNMLGPVVEQAKEYVTEFKEMAISEAKRTIAAAKRMAEIPPLRRRRLLREHVRDVHQMDADTQKYGYIKRRFLKEYEEATNADAELQFGLKKRNKSNAPLLSRFREMKDEADKEQHARILADIEQKRRECMDCDLQEKRCIREQKEQDAADQLVYRRQMNTKFWKKQLEEVKAFAESQSHAQEVQEEFEYHMEQTKSEIQYMHQQESEDVLRNFDRIVTKSSIGVFDTSFQAGEWNSASGGGHRPGMDEFTVEVTNARGYIAEHELKRIELMEVRSNVMRLREKLEQIEQVTSVLALERRTILERKGKVLAEIKQIGSEHDELSQTLAGPPRRDANEDEKMQFHVLVARRASQMQQLADLNSRLENIEKRAQITVRSEASFRISLKSAQESEARLEDVVSDIDKDHAKLPVVIGRGIFRSENASNGSTDGDLSLQTVTAPYTDPNALLAQVTMASKLELLKNAAGPVRDHYKKTKSLATEKWKWGEHKVLAEQELEVTKTRLADVRARFVEQQKSNLRADLMHAIMRYHQGGNKLRKCIFPLKGYIEWWQRRNSAKTSRVCFAEHLDGMHLEKPYISGRLKGSFRFPKRCGYRIIIRLSRIDNSSDVEGEGTAGDSSVEEESEDSSTKAIQSFKFYIGGDYDCLQEYVFQDPSGKALRTGELSFEYFGSKMCYCFEFNLRSELGWRESRQFVVSNVGKYDERIDDFRDEERRIQLVQKEKHFVSELVKTIRLQSKQTSSERCAELLKELVLIEKSRAKTWDSKLLHGHEQRFSRGEYAKMLRMEIKKEVSYQIDQDVAARKALGRNHADDSRIDPKASITPGFLTDSELSQMKFLARKFALVKPQMLKSKTSLGDYCSFKSATENDHPHIGANAANMAKMKSDLHPQSSSDGSYRKELMMVGLRFEWREGKSKLCVMHKLCGISSTNDQESGTVDLQELVKDKWCQIDSVNAVFLSSAYAKAIQAKRDEEAKTRVLHTKKEEQVRQLQNETSKTILEEQQATQREHKEDEWFREQKEHDLARRKMKSHSNAIRLTTYNESISAQIDFQIQRRKNALMQEKNVISLDIKTDDIVHDVKEKYVQQYMEGRLALAKKTWERKEKRIADKREKDRKERDFRIQQENQLVEEIVAKNERELANLQADHGRAAKEQLKIPNFQLAIRGQYPCEHRDVKSWGSKYDMGVKCKQCGKEMSKSFDEPNHMRGVDPSLDRDVKMHRGHDAGGPALKFKTAKHLKSVEDERVRLEKEAGLIQLSDSVLYDRMNPEAIDKFNFRHGFDRGVLLANVSGSDPLYQRVTQEIHRASFQGNVLFHGRLRNFHFRINQLNELHAHFTTLLAVQRDFLENAQVENEFVMEKLPLMEYDYARAVRLSEEDLTAFKRLEAAKKELSSAQKEREAASHAIEGVEEEAEFAEFHVPSLVRSSNEMTRIRDRMSGEYRIVKENIVLAQSELVKAEDEKAKADGLVSYLNYRTPGTIVRTKFGFAEVTYYREEDSCMVLSCLDWEGAFFFPLREVTAYELIFREEECIAMACEEETTRKFYQREKVKENAELKQMSLEDKLVRTIAKWRVKKEEEEVIVRQVLSKAELSLQLQYQLSERKKLFEAAAVEAKQLQQFARVSLKRRGKPAHPHQSRLDHMRVTRACEKRMAMAFMEGKLANTDRDLRAEFARGRDAMYVSELSEDVLSELLGSVMEELCAESAKEGLHVSKELQSVLNNAIIPSETLKHVFVHTHLGLDRLWFARKKKYELLHSTWQQEMAKLGILKKEIARREEIRRLEEEERICLENRRKEMLAEERFCRKFYLEETVLYMQERKAMANAEMEMREYIRQLEIEAMKTKYAKMMEDRNHSNDKAARRLEIKLGKNEKHRLHREWTHIKEEDELATQIRERKLAIAQAEALERQFDKYLIQQAIDGKVVTELEASRLAERVREAQRVAAEKRAAFEAKLVQERMVATVEMFHTLSKVELVWMEKVERATYWVQRLVPLEANLRQLEPELKRIMEEREHVVADARMKREHAQACQKRLKEANDALEEAIKKEDITAKAYKKIHFTNSTMDSEVIHGRPQRFNTIYLREQLHQKYFLLLTESIIRKAIVQCSEREVVRLEQKLKDLHQERIVKSKEVSRVKRKHRRATHYSLKRSELGKLMFGGTQRHLLKEKFQQWVKLWSQRIMVRASFELKHSLLLQQQQIQKSTTLASRKVTEELSTKLSILHDHQKRRAQCRLCKREYSEEQNNRYGCLYHPGAYELACVRSCSTRRTDPSGLTISLSASCMIHRARRWLCCDETDEGRYGSNGCARRYHMPVRSNPALDKLVAKTNEKEQNLLEQIDQQLLELKERNVVGKMKVATKSVITKIEQELAEKRTIAAKYYSLDHR</sequence>
<dbReference type="Proteomes" id="UP000019132">
    <property type="component" value="Unassembled WGS sequence"/>
</dbReference>
<organism evidence="3 4">
    <name type="scientific">Globisporangium ultimum (strain ATCC 200006 / CBS 805.95 / DAOM BR144)</name>
    <name type="common">Pythium ultimum</name>
    <dbReference type="NCBI Taxonomy" id="431595"/>
    <lineage>
        <taxon>Eukaryota</taxon>
        <taxon>Sar</taxon>
        <taxon>Stramenopiles</taxon>
        <taxon>Oomycota</taxon>
        <taxon>Peronosporomycetes</taxon>
        <taxon>Pythiales</taxon>
        <taxon>Pythiaceae</taxon>
        <taxon>Globisporangium</taxon>
    </lineage>
</organism>
<feature type="coiled-coil region" evidence="1">
    <location>
        <begin position="2080"/>
        <end position="2107"/>
    </location>
</feature>
<feature type="region of interest" description="Disordered" evidence="2">
    <location>
        <begin position="672"/>
        <end position="692"/>
    </location>
</feature>
<name>K3W7N2_GLOUD</name>
<dbReference type="STRING" id="431595.K3W7N2"/>
<feature type="coiled-coil region" evidence="1">
    <location>
        <begin position="1839"/>
        <end position="1901"/>
    </location>
</feature>
<feature type="coiled-coil region" evidence="1">
    <location>
        <begin position="1189"/>
        <end position="1216"/>
    </location>
</feature>
<feature type="coiled-coil region" evidence="1">
    <location>
        <begin position="417"/>
        <end position="444"/>
    </location>
</feature>
<reference evidence="3" key="3">
    <citation type="submission" date="2015-02" db="UniProtKB">
        <authorList>
            <consortium name="EnsemblProtists"/>
        </authorList>
    </citation>
    <scope>IDENTIFICATION</scope>
    <source>
        <strain evidence="3">DAOM BR144</strain>
    </source>
</reference>
<dbReference type="EnsemblProtists" id="PYU1_T000973">
    <property type="protein sequence ID" value="PYU1_T000973"/>
    <property type="gene ID" value="PYU1_G000973"/>
</dbReference>
<protein>
    <submittedName>
        <fullName evidence="3">Uncharacterized protein</fullName>
    </submittedName>
</protein>
<evidence type="ECO:0000313" key="3">
    <source>
        <dbReference type="EnsemblProtists" id="PYU1_T000973"/>
    </source>
</evidence>
<dbReference type="EMBL" id="GL376620">
    <property type="status" value="NOT_ANNOTATED_CDS"/>
    <property type="molecule type" value="Genomic_DNA"/>
</dbReference>
<dbReference type="VEuPathDB" id="FungiDB:PYU1_G000973"/>
<dbReference type="InParanoid" id="K3W7N2"/>
<feature type="coiled-coil region" evidence="1">
    <location>
        <begin position="1446"/>
        <end position="1473"/>
    </location>
</feature>
<evidence type="ECO:0000256" key="1">
    <source>
        <dbReference type="SAM" id="Coils"/>
    </source>
</evidence>
<dbReference type="HOGENOM" id="CLU_233055_0_0_1"/>
<keyword evidence="1" id="KW-0175">Coiled coil</keyword>
<feature type="coiled-coil region" evidence="1">
    <location>
        <begin position="2160"/>
        <end position="2187"/>
    </location>
</feature>
<dbReference type="eggNOG" id="ENOG502QVNB">
    <property type="taxonomic scope" value="Eukaryota"/>
</dbReference>
<dbReference type="OMA" id="AIRLTTY"/>
<evidence type="ECO:0000313" key="4">
    <source>
        <dbReference type="Proteomes" id="UP000019132"/>
    </source>
</evidence>
<evidence type="ECO:0000256" key="2">
    <source>
        <dbReference type="SAM" id="MobiDB-lite"/>
    </source>
</evidence>
<reference evidence="4" key="2">
    <citation type="submission" date="2010-04" db="EMBL/GenBank/DDBJ databases">
        <authorList>
            <person name="Buell R."/>
            <person name="Hamilton J."/>
            <person name="Hostetler J."/>
        </authorList>
    </citation>
    <scope>NUCLEOTIDE SEQUENCE [LARGE SCALE GENOMIC DNA]</scope>
    <source>
        <strain evidence="4">DAOM:BR144</strain>
    </source>
</reference>
<accession>K3W7N2</accession>